<proteinExistence type="predicted"/>
<dbReference type="AlphaFoldDB" id="A0A4P7P086"/>
<feature type="transmembrane region" description="Helical" evidence="1">
    <location>
        <begin position="393"/>
        <end position="414"/>
    </location>
</feature>
<reference evidence="2 3" key="1">
    <citation type="submission" date="2018-08" db="EMBL/GenBank/DDBJ databases">
        <title>Horizontal acquisition of hydrogen conversion ability and other habitat adaptations in Hydrogenovibrio crunogenus strains.</title>
        <authorList>
            <person name="Gonnella G."/>
            <person name="Adam N."/>
            <person name="Perner M."/>
        </authorList>
    </citation>
    <scope>NUCLEOTIDE SEQUENCE [LARGE SCALE GENOMIC DNA]</scope>
    <source>
        <strain evidence="2 3">SP-41</strain>
    </source>
</reference>
<protein>
    <submittedName>
        <fullName evidence="2">Uncharacterized protein</fullName>
    </submittedName>
</protein>
<dbReference type="Proteomes" id="UP000296201">
    <property type="component" value="Chromosome"/>
</dbReference>
<keyword evidence="1" id="KW-1133">Transmembrane helix</keyword>
<evidence type="ECO:0000256" key="1">
    <source>
        <dbReference type="SAM" id="Phobius"/>
    </source>
</evidence>
<keyword evidence="1" id="KW-0472">Membrane</keyword>
<dbReference type="EMBL" id="CP032096">
    <property type="protein sequence ID" value="QBZ83175.1"/>
    <property type="molecule type" value="Genomic_DNA"/>
</dbReference>
<keyword evidence="1" id="KW-0812">Transmembrane</keyword>
<name>A0A4P7P086_9GAMM</name>
<gene>
    <name evidence="2" type="ORF">GHNINEIG_01219</name>
</gene>
<accession>A0A4P7P086</accession>
<organism evidence="2 3">
    <name type="scientific">Hydrogenovibrio crunogenus</name>
    <dbReference type="NCBI Taxonomy" id="39765"/>
    <lineage>
        <taxon>Bacteria</taxon>
        <taxon>Pseudomonadati</taxon>
        <taxon>Pseudomonadota</taxon>
        <taxon>Gammaproteobacteria</taxon>
        <taxon>Thiotrichales</taxon>
        <taxon>Piscirickettsiaceae</taxon>
        <taxon>Hydrogenovibrio</taxon>
    </lineage>
</organism>
<evidence type="ECO:0000313" key="2">
    <source>
        <dbReference type="EMBL" id="QBZ83175.1"/>
    </source>
</evidence>
<dbReference type="NCBIfam" id="NF033657">
    <property type="entry name" value="choice_anch_F"/>
    <property type="match status" value="1"/>
</dbReference>
<keyword evidence="3" id="KW-1185">Reference proteome</keyword>
<sequence>MVDGETFYSAIYDGASNLTGKLASKVWPVGEPAGVKVLTDTDTVYESNGKPASCIMSTAYHRYSDDSNLTPPSGAVTSDGFLDSSYPNPTMCDSAFQTHKRFKVSAQPASLTSGGIDMVFNVSDGNTSATLAPNSATRYMVLQKLNNYTGKHLSGFKIQVGTGVGAAFTAIGAATTVELSDGAGEKTGGGDIWGPEDRAAFSAGLFGPADPPKHPNPGFFDNTNRAGFTDAENTNKDEIASTGTMTSNYTTLFGGSKWLPAKYQPKGIFYDDDNNPDTDDQLVAWWGDNPNTTVEDYQWLKGDADNFTPVPVDTLNSYVGNSQYYIGGIEDTVNLGLTYAVDVGDIAPASDTFTLRMIPIADSNQYVPGYMEEGNQPPTELVLTGEGGSSFSAYNNTSLIAMILGFLGLGAWVARRKLSK</sequence>
<evidence type="ECO:0000313" key="3">
    <source>
        <dbReference type="Proteomes" id="UP000296201"/>
    </source>
</evidence>